<dbReference type="OrthoDB" id="9814727at2"/>
<protein>
    <recommendedName>
        <fullName evidence="3">DUF3579 domain-containing protein</fullName>
    </recommendedName>
</protein>
<evidence type="ECO:0000313" key="1">
    <source>
        <dbReference type="EMBL" id="SCZ59072.1"/>
    </source>
</evidence>
<organism evidence="1 2">
    <name type="scientific">Thiohalomonas denitrificans</name>
    <dbReference type="NCBI Taxonomy" id="415747"/>
    <lineage>
        <taxon>Bacteria</taxon>
        <taxon>Pseudomonadati</taxon>
        <taxon>Pseudomonadota</taxon>
        <taxon>Gammaproteobacteria</taxon>
        <taxon>Thiohalomonadales</taxon>
        <taxon>Thiohalomonadaceae</taxon>
        <taxon>Thiohalomonas</taxon>
    </lineage>
</organism>
<name>A0A1G5QBN7_9GAMM</name>
<sequence length="103" mass="11491">MSLSVQIIIRNFTKDGQRFRPGDWAQRLASVAGRTGSGGRIRFHPKVRVITIDGANCVLVDTSLEQQEPMLLKFLLDFARTNNLVTEEIPQGLDYPEPHAAEA</sequence>
<gene>
    <name evidence="1" type="ORF">SAMN03097708_01782</name>
</gene>
<evidence type="ECO:0008006" key="3">
    <source>
        <dbReference type="Google" id="ProtNLM"/>
    </source>
</evidence>
<dbReference type="Proteomes" id="UP000199648">
    <property type="component" value="Unassembled WGS sequence"/>
</dbReference>
<dbReference type="RefSeq" id="WP_092995611.1">
    <property type="nucleotide sequence ID" value="NZ_FMWD01000005.1"/>
</dbReference>
<accession>A0A1G5QBN7</accession>
<dbReference type="EMBL" id="FMWD01000005">
    <property type="protein sequence ID" value="SCZ59072.1"/>
    <property type="molecule type" value="Genomic_DNA"/>
</dbReference>
<dbReference type="Pfam" id="PF12112">
    <property type="entry name" value="DUF3579"/>
    <property type="match status" value="1"/>
</dbReference>
<dbReference type="STRING" id="415747.SAMN03097708_01782"/>
<proteinExistence type="predicted"/>
<evidence type="ECO:0000313" key="2">
    <source>
        <dbReference type="Proteomes" id="UP000199648"/>
    </source>
</evidence>
<dbReference type="AlphaFoldDB" id="A0A1G5QBN7"/>
<keyword evidence="2" id="KW-1185">Reference proteome</keyword>
<dbReference type="InterPro" id="IPR021969">
    <property type="entry name" value="DUF3579"/>
</dbReference>
<dbReference type="Gene3D" id="3.30.70.2340">
    <property type="entry name" value="Uncharacterised protein PF12112 family, DUF3579"/>
    <property type="match status" value="1"/>
</dbReference>
<reference evidence="1 2" key="1">
    <citation type="submission" date="2016-10" db="EMBL/GenBank/DDBJ databases">
        <authorList>
            <person name="de Groot N.N."/>
        </authorList>
    </citation>
    <scope>NUCLEOTIDE SEQUENCE [LARGE SCALE GENOMIC DNA]</scope>
    <source>
        <strain evidence="1 2">HLD2</strain>
    </source>
</reference>